<dbReference type="EMBL" id="JAUZVZ010000023">
    <property type="protein sequence ID" value="MDP4537339.1"/>
    <property type="molecule type" value="Genomic_DNA"/>
</dbReference>
<dbReference type="InterPro" id="IPR020103">
    <property type="entry name" value="PsdUridine_synth_cat_dom_sf"/>
</dbReference>
<dbReference type="SUPFAM" id="SSF55120">
    <property type="entry name" value="Pseudouridine synthase"/>
    <property type="match status" value="1"/>
</dbReference>
<proteinExistence type="predicted"/>
<reference evidence="2 3" key="1">
    <citation type="submission" date="2023-08" db="EMBL/GenBank/DDBJ databases">
        <authorList>
            <person name="Joshi A."/>
            <person name="Thite S."/>
        </authorList>
    </citation>
    <scope>NUCLEOTIDE SEQUENCE [LARGE SCALE GENOMIC DNA]</scope>
    <source>
        <strain evidence="2 3">AC40</strain>
    </source>
</reference>
<dbReference type="Pfam" id="PF00849">
    <property type="entry name" value="PseudoU_synth_2"/>
    <property type="match status" value="1"/>
</dbReference>
<gene>
    <name evidence="2" type="ORF">Q3O60_14190</name>
</gene>
<dbReference type="RefSeq" id="WP_305894603.1">
    <property type="nucleotide sequence ID" value="NZ_JAUZVZ010000023.1"/>
</dbReference>
<sequence length="222" mass="24888">MPVADALKVLPASTEAYRIIYQDDHLLIVNKPSMLLTVPGRHPDNQDCLIHRLHQEFPTAAVVHRLDYDTSGLLIIPLHKAALSAISKQFQARTIQKHYLAVVGGQLAQNEGRVDLAIAPDAERRPRYKICPDGKSSITDYKVLSYDPLIDCSRVQLSPVTGRSHQLRLHMMALGHAILGDPFYASAELVAKSKRLLLHASWIRFQHPATLKELEYNSDAEF</sequence>
<dbReference type="InterPro" id="IPR050188">
    <property type="entry name" value="RluA_PseudoU_synthase"/>
</dbReference>
<dbReference type="PANTHER" id="PTHR21600:SF89">
    <property type="entry name" value="RIBOSOMAL LARGE SUBUNIT PSEUDOURIDINE SYNTHASE A"/>
    <property type="match status" value="1"/>
</dbReference>
<dbReference type="PANTHER" id="PTHR21600">
    <property type="entry name" value="MITOCHONDRIAL RNA PSEUDOURIDINE SYNTHASE"/>
    <property type="match status" value="1"/>
</dbReference>
<dbReference type="CDD" id="cd02869">
    <property type="entry name" value="PseudoU_synth_RluA_like"/>
    <property type="match status" value="1"/>
</dbReference>
<accession>A0ABT9H2P1</accession>
<feature type="domain" description="Pseudouridine synthase RsuA/RluA-like" evidence="1">
    <location>
        <begin position="25"/>
        <end position="171"/>
    </location>
</feature>
<keyword evidence="3" id="KW-1185">Reference proteome</keyword>
<evidence type="ECO:0000313" key="3">
    <source>
        <dbReference type="Proteomes" id="UP001231616"/>
    </source>
</evidence>
<evidence type="ECO:0000259" key="1">
    <source>
        <dbReference type="Pfam" id="PF00849"/>
    </source>
</evidence>
<evidence type="ECO:0000313" key="2">
    <source>
        <dbReference type="EMBL" id="MDP4537339.1"/>
    </source>
</evidence>
<dbReference type="InterPro" id="IPR006145">
    <property type="entry name" value="PsdUridine_synth_RsuA/RluA"/>
</dbReference>
<name>A0ABT9H2P1_9GAMM</name>
<dbReference type="Proteomes" id="UP001231616">
    <property type="component" value="Unassembled WGS sequence"/>
</dbReference>
<dbReference type="Gene3D" id="3.30.2350.10">
    <property type="entry name" value="Pseudouridine synthase"/>
    <property type="match status" value="1"/>
</dbReference>
<protein>
    <submittedName>
        <fullName evidence="2">Pseudouridine synthase</fullName>
    </submittedName>
</protein>
<comment type="caution">
    <text evidence="2">The sequence shown here is derived from an EMBL/GenBank/DDBJ whole genome shotgun (WGS) entry which is preliminary data.</text>
</comment>
<organism evidence="2 3">
    <name type="scientific">Alkalimonas collagenimarina</name>
    <dbReference type="NCBI Taxonomy" id="400390"/>
    <lineage>
        <taxon>Bacteria</taxon>
        <taxon>Pseudomonadati</taxon>
        <taxon>Pseudomonadota</taxon>
        <taxon>Gammaproteobacteria</taxon>
        <taxon>Alkalimonas</taxon>
    </lineage>
</organism>